<sequence length="89" mass="10092">MTFWFDHNLSTWGWVGMTIGMVAFWGLLIGGVVWTVRSLNTRDQRTDTSGPPGPEQLLAQRFALGEIDETEYHDRLTVLRGGERPTVRS</sequence>
<keyword evidence="1" id="KW-0812">Transmembrane</keyword>
<evidence type="ECO:0008006" key="4">
    <source>
        <dbReference type="Google" id="ProtNLM"/>
    </source>
</evidence>
<proteinExistence type="predicted"/>
<organism evidence="2 3">
    <name type="scientific">Blastococcus jejuensis</name>
    <dbReference type="NCBI Taxonomy" id="351224"/>
    <lineage>
        <taxon>Bacteria</taxon>
        <taxon>Bacillati</taxon>
        <taxon>Actinomycetota</taxon>
        <taxon>Actinomycetes</taxon>
        <taxon>Geodermatophilales</taxon>
        <taxon>Geodermatophilaceae</taxon>
        <taxon>Blastococcus</taxon>
    </lineage>
</organism>
<gene>
    <name evidence="2" type="ORF">GCM10010531_15620</name>
</gene>
<reference evidence="3" key="1">
    <citation type="journal article" date="2019" name="Int. J. Syst. Evol. Microbiol.">
        <title>The Global Catalogue of Microorganisms (GCM) 10K type strain sequencing project: providing services to taxonomists for standard genome sequencing and annotation.</title>
        <authorList>
            <consortium name="The Broad Institute Genomics Platform"/>
            <consortium name="The Broad Institute Genome Sequencing Center for Infectious Disease"/>
            <person name="Wu L."/>
            <person name="Ma J."/>
        </authorList>
    </citation>
    <scope>NUCLEOTIDE SEQUENCE [LARGE SCALE GENOMIC DNA]</scope>
    <source>
        <strain evidence="3">JCM 15614</strain>
    </source>
</reference>
<dbReference type="Proteomes" id="UP001499924">
    <property type="component" value="Unassembled WGS sequence"/>
</dbReference>
<evidence type="ECO:0000313" key="3">
    <source>
        <dbReference type="Proteomes" id="UP001499924"/>
    </source>
</evidence>
<evidence type="ECO:0000313" key="2">
    <source>
        <dbReference type="EMBL" id="GAA3164297.1"/>
    </source>
</evidence>
<accession>A0ABP6P3A5</accession>
<evidence type="ECO:0000256" key="1">
    <source>
        <dbReference type="SAM" id="Phobius"/>
    </source>
</evidence>
<dbReference type="EMBL" id="BAAAVV010000003">
    <property type="protein sequence ID" value="GAA3164297.1"/>
    <property type="molecule type" value="Genomic_DNA"/>
</dbReference>
<keyword evidence="3" id="KW-1185">Reference proteome</keyword>
<keyword evidence="1" id="KW-0472">Membrane</keyword>
<protein>
    <recommendedName>
        <fullName evidence="4">SHOCT domain-containing protein</fullName>
    </recommendedName>
</protein>
<keyword evidence="1" id="KW-1133">Transmembrane helix</keyword>
<name>A0ABP6P3A5_9ACTN</name>
<dbReference type="RefSeq" id="WP_344688199.1">
    <property type="nucleotide sequence ID" value="NZ_BAAAVV010000003.1"/>
</dbReference>
<comment type="caution">
    <text evidence="2">The sequence shown here is derived from an EMBL/GenBank/DDBJ whole genome shotgun (WGS) entry which is preliminary data.</text>
</comment>
<feature type="transmembrane region" description="Helical" evidence="1">
    <location>
        <begin position="12"/>
        <end position="36"/>
    </location>
</feature>